<sequence length="176" mass="20359">MLETLITSKTRIKLLLKFFLNGSTSSYLRNLESEFGESSNAIRLELNKFEKAGMLDADFKGNKKIYKANLSHPFFDEIHQMVKKYVGIDRIIDQISSKIGNVEKVYLIGDYAKGTDSGIVDMLLVGDNFNYDYIAKLVKKAEGLVKRKIRFLYMTAEEYKQTRFQQTDSLLLWEEN</sequence>
<dbReference type="RefSeq" id="WP_188461270.1">
    <property type="nucleotide sequence ID" value="NZ_BAABHU010000003.1"/>
</dbReference>
<name>A0ABQ1LTQ1_9BACT</name>
<organism evidence="1 2">
    <name type="scientific">Marivirga lumbricoides</name>
    <dbReference type="NCBI Taxonomy" id="1046115"/>
    <lineage>
        <taxon>Bacteria</taxon>
        <taxon>Pseudomonadati</taxon>
        <taxon>Bacteroidota</taxon>
        <taxon>Cytophagia</taxon>
        <taxon>Cytophagales</taxon>
        <taxon>Marivirgaceae</taxon>
        <taxon>Marivirga</taxon>
    </lineage>
</organism>
<accession>A0ABQ1LTQ1</accession>
<comment type="caution">
    <text evidence="1">The sequence shown here is derived from an EMBL/GenBank/DDBJ whole genome shotgun (WGS) entry which is preliminary data.</text>
</comment>
<proteinExistence type="predicted"/>
<dbReference type="InterPro" id="IPR043519">
    <property type="entry name" value="NT_sf"/>
</dbReference>
<dbReference type="Proteomes" id="UP000636010">
    <property type="component" value="Unassembled WGS sequence"/>
</dbReference>
<dbReference type="Gene3D" id="3.30.460.10">
    <property type="entry name" value="Beta Polymerase, domain 2"/>
    <property type="match status" value="1"/>
</dbReference>
<evidence type="ECO:0000313" key="1">
    <source>
        <dbReference type="EMBL" id="GGC28206.1"/>
    </source>
</evidence>
<protein>
    <submittedName>
        <fullName evidence="1">Transcriptional regulator</fullName>
    </submittedName>
</protein>
<evidence type="ECO:0000313" key="2">
    <source>
        <dbReference type="Proteomes" id="UP000636010"/>
    </source>
</evidence>
<gene>
    <name evidence="1" type="ORF">GCM10011506_11990</name>
</gene>
<dbReference type="EMBL" id="BMEC01000003">
    <property type="protein sequence ID" value="GGC28206.1"/>
    <property type="molecule type" value="Genomic_DNA"/>
</dbReference>
<reference evidence="2" key="1">
    <citation type="journal article" date="2019" name="Int. J. Syst. Evol. Microbiol.">
        <title>The Global Catalogue of Microorganisms (GCM) 10K type strain sequencing project: providing services to taxonomists for standard genome sequencing and annotation.</title>
        <authorList>
            <consortium name="The Broad Institute Genomics Platform"/>
            <consortium name="The Broad Institute Genome Sequencing Center for Infectious Disease"/>
            <person name="Wu L."/>
            <person name="Ma J."/>
        </authorList>
    </citation>
    <scope>NUCLEOTIDE SEQUENCE [LARGE SCALE GENOMIC DNA]</scope>
    <source>
        <strain evidence="2">CGMCC 1.10832</strain>
    </source>
</reference>
<keyword evidence="2" id="KW-1185">Reference proteome</keyword>